<dbReference type="PANTHER" id="PTHR44329">
    <property type="entry name" value="SERINE/THREONINE-PROTEIN KINASE TNNI3K-RELATED"/>
    <property type="match status" value="1"/>
</dbReference>
<evidence type="ECO:0000313" key="4">
    <source>
        <dbReference type="Proteomes" id="UP000736335"/>
    </source>
</evidence>
<feature type="domain" description="Protein kinase" evidence="2">
    <location>
        <begin position="108"/>
        <end position="367"/>
    </location>
</feature>
<dbReference type="InterPro" id="IPR027417">
    <property type="entry name" value="P-loop_NTPase"/>
</dbReference>
<protein>
    <submittedName>
        <fullName evidence="3">Kinase-like domain-containing protein</fullName>
    </submittedName>
</protein>
<dbReference type="AlphaFoldDB" id="A0A9P6HPR7"/>
<dbReference type="Pfam" id="PF07714">
    <property type="entry name" value="PK_Tyr_Ser-Thr"/>
    <property type="match status" value="1"/>
</dbReference>
<comment type="caution">
    <text evidence="3">The sequence shown here is derived from an EMBL/GenBank/DDBJ whole genome shotgun (WGS) entry which is preliminary data.</text>
</comment>
<keyword evidence="4" id="KW-1185">Reference proteome</keyword>
<name>A0A9P6HPR7_9AGAM</name>
<dbReference type="InterPro" id="IPR000719">
    <property type="entry name" value="Prot_kinase_dom"/>
</dbReference>
<sequence>MPSPKAQRPVFKPSDDALQELDRLKRFSPNFPDQLASLLSRENFQDWDVCKSLREEDAVWLIEYLDNALDTLDPVDPAYRKCLDVLQKICFIFKRLPRSYILDVSSFVPIAGPTPIGPYEIIYKGSINGLKAYAKKLSPSLSSKWSYVKRNGFYNISKWNYLTHPNIVPFLGIANEPIHLVWAWAPGVELKEYINNHPDTNRLDLLIDIANGLNYLHSRNVTHGDLGGPNIIVDDSGRLCITEYGLPSLFFQFNSDKFRQCKRWADPRIEWGDTLLETTLVKIRATPQVDVFSFAMVMVEVFTGQVPFYPEPDSAVLSALKRGERPERPTHMDLTTKLWALVERCWDNKSAYRPEISEVLGILHDCRNDDRGLVPALPPASSDWLSQITNEILDLTDQVASVALYGPIGVGKSFVARSVLDSDRTKAKFGDNRYFMCCDGLEDSMEGFIQRLSDTIHTDVAQLKSHLQSSLPLILLLDGVDYALDPLSPEAEEIGAMIEEFGSYEHFCLVTTSRTYPDIHGFHRVEVPTPTEGGGQDIFYGLCSLARSPTVDVLITTLDSHPFSIELFARIIRENGWDEQELLKMWDDPKGMLRTTYYETLKNTIEPVFRSPRIKELGTKARDAQGSAIFSPWVMDHTS</sequence>
<organism evidence="3 4">
    <name type="scientific">Thelephora terrestris</name>
    <dbReference type="NCBI Taxonomy" id="56493"/>
    <lineage>
        <taxon>Eukaryota</taxon>
        <taxon>Fungi</taxon>
        <taxon>Dikarya</taxon>
        <taxon>Basidiomycota</taxon>
        <taxon>Agaricomycotina</taxon>
        <taxon>Agaricomycetes</taxon>
        <taxon>Thelephorales</taxon>
        <taxon>Thelephoraceae</taxon>
        <taxon>Thelephora</taxon>
    </lineage>
</organism>
<proteinExistence type="inferred from homology"/>
<gene>
    <name evidence="3" type="ORF">BJ322DRAFT_1206724</name>
</gene>
<dbReference type="Gene3D" id="3.40.50.300">
    <property type="entry name" value="P-loop containing nucleotide triphosphate hydrolases"/>
    <property type="match status" value="1"/>
</dbReference>
<dbReference type="SUPFAM" id="SSF56112">
    <property type="entry name" value="Protein kinase-like (PK-like)"/>
    <property type="match status" value="1"/>
</dbReference>
<dbReference type="SUPFAM" id="SSF52540">
    <property type="entry name" value="P-loop containing nucleoside triphosphate hydrolases"/>
    <property type="match status" value="1"/>
</dbReference>
<accession>A0A9P6HPR7</accession>
<dbReference type="InterPro" id="IPR011009">
    <property type="entry name" value="Kinase-like_dom_sf"/>
</dbReference>
<dbReference type="Gene3D" id="1.10.510.10">
    <property type="entry name" value="Transferase(Phosphotransferase) domain 1"/>
    <property type="match status" value="1"/>
</dbReference>
<reference evidence="3" key="2">
    <citation type="submission" date="2020-11" db="EMBL/GenBank/DDBJ databases">
        <authorList>
            <consortium name="DOE Joint Genome Institute"/>
            <person name="Kuo A."/>
            <person name="Miyauchi S."/>
            <person name="Kiss E."/>
            <person name="Drula E."/>
            <person name="Kohler A."/>
            <person name="Sanchez-Garcia M."/>
            <person name="Andreopoulos B."/>
            <person name="Barry K.W."/>
            <person name="Bonito G."/>
            <person name="Buee M."/>
            <person name="Carver A."/>
            <person name="Chen C."/>
            <person name="Cichocki N."/>
            <person name="Clum A."/>
            <person name="Culley D."/>
            <person name="Crous P.W."/>
            <person name="Fauchery L."/>
            <person name="Girlanda M."/>
            <person name="Hayes R."/>
            <person name="Keri Z."/>
            <person name="Labutti K."/>
            <person name="Lipzen A."/>
            <person name="Lombard V."/>
            <person name="Magnuson J."/>
            <person name="Maillard F."/>
            <person name="Morin E."/>
            <person name="Murat C."/>
            <person name="Nolan M."/>
            <person name="Ohm R."/>
            <person name="Pangilinan J."/>
            <person name="Pereira M."/>
            <person name="Perotto S."/>
            <person name="Peter M."/>
            <person name="Riley R."/>
            <person name="Sitrit Y."/>
            <person name="Stielow B."/>
            <person name="Szollosi G."/>
            <person name="Zifcakova L."/>
            <person name="Stursova M."/>
            <person name="Spatafora J.W."/>
            <person name="Tedersoo L."/>
            <person name="Vaario L.-M."/>
            <person name="Yamada A."/>
            <person name="Yan M."/>
            <person name="Wang P."/>
            <person name="Xu J."/>
            <person name="Bruns T."/>
            <person name="Baldrian P."/>
            <person name="Vilgalys R."/>
            <person name="Henrissat B."/>
            <person name="Grigoriev I.V."/>
            <person name="Hibbett D."/>
            <person name="Nagy L.G."/>
            <person name="Martin F.M."/>
        </authorList>
    </citation>
    <scope>NUCLEOTIDE SEQUENCE</scope>
    <source>
        <strain evidence="3">UH-Tt-Lm1</strain>
    </source>
</reference>
<dbReference type="Proteomes" id="UP000736335">
    <property type="component" value="Unassembled WGS sequence"/>
</dbReference>
<dbReference type="InterPro" id="IPR051681">
    <property type="entry name" value="Ser/Thr_Kinases-Pseudokinases"/>
</dbReference>
<evidence type="ECO:0000256" key="1">
    <source>
        <dbReference type="ARBA" id="ARBA00008171"/>
    </source>
</evidence>
<keyword evidence="3" id="KW-0418">Kinase</keyword>
<evidence type="ECO:0000313" key="3">
    <source>
        <dbReference type="EMBL" id="KAF9792023.1"/>
    </source>
</evidence>
<comment type="similarity">
    <text evidence="1">Belongs to the protein kinase superfamily. TKL Ser/Thr protein kinase family. ROCO subfamily.</text>
</comment>
<dbReference type="InterPro" id="IPR001245">
    <property type="entry name" value="Ser-Thr/Tyr_kinase_cat_dom"/>
</dbReference>
<dbReference type="GO" id="GO:0005524">
    <property type="term" value="F:ATP binding"/>
    <property type="evidence" value="ECO:0007669"/>
    <property type="project" value="InterPro"/>
</dbReference>
<dbReference type="PROSITE" id="PS50011">
    <property type="entry name" value="PROTEIN_KINASE_DOM"/>
    <property type="match status" value="1"/>
</dbReference>
<reference evidence="3" key="1">
    <citation type="journal article" date="2020" name="Nat. Commun.">
        <title>Large-scale genome sequencing of mycorrhizal fungi provides insights into the early evolution of symbiotic traits.</title>
        <authorList>
            <person name="Miyauchi S."/>
            <person name="Kiss E."/>
            <person name="Kuo A."/>
            <person name="Drula E."/>
            <person name="Kohler A."/>
            <person name="Sanchez-Garcia M."/>
            <person name="Morin E."/>
            <person name="Andreopoulos B."/>
            <person name="Barry K.W."/>
            <person name="Bonito G."/>
            <person name="Buee M."/>
            <person name="Carver A."/>
            <person name="Chen C."/>
            <person name="Cichocki N."/>
            <person name="Clum A."/>
            <person name="Culley D."/>
            <person name="Crous P.W."/>
            <person name="Fauchery L."/>
            <person name="Girlanda M."/>
            <person name="Hayes R.D."/>
            <person name="Keri Z."/>
            <person name="LaButti K."/>
            <person name="Lipzen A."/>
            <person name="Lombard V."/>
            <person name="Magnuson J."/>
            <person name="Maillard F."/>
            <person name="Murat C."/>
            <person name="Nolan M."/>
            <person name="Ohm R.A."/>
            <person name="Pangilinan J."/>
            <person name="Pereira M.F."/>
            <person name="Perotto S."/>
            <person name="Peter M."/>
            <person name="Pfister S."/>
            <person name="Riley R."/>
            <person name="Sitrit Y."/>
            <person name="Stielow J.B."/>
            <person name="Szollosi G."/>
            <person name="Zifcakova L."/>
            <person name="Stursova M."/>
            <person name="Spatafora J.W."/>
            <person name="Tedersoo L."/>
            <person name="Vaario L.M."/>
            <person name="Yamada A."/>
            <person name="Yan M."/>
            <person name="Wang P."/>
            <person name="Xu J."/>
            <person name="Bruns T."/>
            <person name="Baldrian P."/>
            <person name="Vilgalys R."/>
            <person name="Dunand C."/>
            <person name="Henrissat B."/>
            <person name="Grigoriev I.V."/>
            <person name="Hibbett D."/>
            <person name="Nagy L.G."/>
            <person name="Martin F.M."/>
        </authorList>
    </citation>
    <scope>NUCLEOTIDE SEQUENCE</scope>
    <source>
        <strain evidence="3">UH-Tt-Lm1</strain>
    </source>
</reference>
<dbReference type="OrthoDB" id="1890790at2759"/>
<keyword evidence="3" id="KW-0808">Transferase</keyword>
<evidence type="ECO:0000259" key="2">
    <source>
        <dbReference type="PROSITE" id="PS50011"/>
    </source>
</evidence>
<dbReference type="GO" id="GO:0004674">
    <property type="term" value="F:protein serine/threonine kinase activity"/>
    <property type="evidence" value="ECO:0007669"/>
    <property type="project" value="TreeGrafter"/>
</dbReference>
<dbReference type="EMBL" id="WIUZ02000001">
    <property type="protein sequence ID" value="KAF9792023.1"/>
    <property type="molecule type" value="Genomic_DNA"/>
</dbReference>